<evidence type="ECO:0000313" key="5">
    <source>
        <dbReference type="Proteomes" id="UP000183487"/>
    </source>
</evidence>
<keyword evidence="5" id="KW-1185">Reference proteome</keyword>
<dbReference type="EMBL" id="FNKP01000004">
    <property type="protein sequence ID" value="SDR55350.1"/>
    <property type="molecule type" value="Genomic_DNA"/>
</dbReference>
<comment type="similarity">
    <text evidence="1 2">Belongs to the outer membrane factor (OMF) (TC 1.B.17) family.</text>
</comment>
<dbReference type="SUPFAM" id="SSF56954">
    <property type="entry name" value="Outer membrane efflux proteins (OEP)"/>
    <property type="match status" value="1"/>
</dbReference>
<keyword evidence="2" id="KW-0472">Membrane</keyword>
<feature type="region of interest" description="Disordered" evidence="3">
    <location>
        <begin position="492"/>
        <end position="511"/>
    </location>
</feature>
<dbReference type="Gene3D" id="2.20.200.10">
    <property type="entry name" value="Outer membrane efflux proteins (OEP)"/>
    <property type="match status" value="1"/>
</dbReference>
<dbReference type="OrthoDB" id="9770517at2"/>
<dbReference type="PANTHER" id="PTHR30203:SF25">
    <property type="entry name" value="OUTER MEMBRANE PROTEIN-RELATED"/>
    <property type="match status" value="1"/>
</dbReference>
<evidence type="ECO:0000256" key="3">
    <source>
        <dbReference type="SAM" id="MobiDB-lite"/>
    </source>
</evidence>
<keyword evidence="2" id="KW-0732">Signal</keyword>
<sequence length="511" mass="55410">MSLLTSRFAAGVSLLAMAGLTACTVGPDFQRPAAALPAHWRTDTRQPDADIAGTLSPVVDGTPDSQWWEVFHDAELTSLIQRVTASSLDVKAAAARLLQARAARGVSGADALPSVAGTASWQHARSSQNGVLDISGLEGKHDYNVWQPGVDASWELDLWGRVRREVESSDAAVEAAADLRRDVLLMTLADTASDYMQLRGIQAQQKIVEQNLEMARHSLELTQIRFADGVATRLDMAEASAQVSTIEAQLPLLDNRRVHLVNALSLLMGAPPRTLDNELREYAPIPSMPSRVPAGLPSELAERRPDIRVAEARLHAATANIGVAVGDFYPRITLSANFSLQAMHFSDLDSWDSRMFGVGPALSVPLFDGGRLKGQLALRNAQQQEAAIDFQRTVLNAWHDVDNAMTEYEARQNNRDKLAKAVEQNQIALENAQRQYIAGATDFLNVLTVQKDLLGTQQALASSSADVAVSLVSLYKALGGGWQSVFPVQPDRNRAGEQEARSGQSGHHDHV</sequence>
<dbReference type="InterPro" id="IPR003423">
    <property type="entry name" value="OMP_efflux"/>
</dbReference>
<dbReference type="Proteomes" id="UP000183487">
    <property type="component" value="Unassembled WGS sequence"/>
</dbReference>
<evidence type="ECO:0000256" key="1">
    <source>
        <dbReference type="ARBA" id="ARBA00007613"/>
    </source>
</evidence>
<dbReference type="NCBIfam" id="TIGR01845">
    <property type="entry name" value="outer_NodT"/>
    <property type="match status" value="1"/>
</dbReference>
<protein>
    <submittedName>
        <fullName evidence="4">Efflux transporter, outer membrane factor (OMF) lipoprotein, NodT family</fullName>
    </submittedName>
</protein>
<keyword evidence="2" id="KW-0564">Palmitate</keyword>
<keyword evidence="2" id="KW-0812">Transmembrane</keyword>
<feature type="chain" id="PRO_5010008113" evidence="2">
    <location>
        <begin position="19"/>
        <end position="511"/>
    </location>
</feature>
<keyword evidence="2 4" id="KW-0449">Lipoprotein</keyword>
<proteinExistence type="inferred from homology"/>
<dbReference type="PANTHER" id="PTHR30203">
    <property type="entry name" value="OUTER MEMBRANE CATION EFFLUX PROTEIN"/>
    <property type="match status" value="1"/>
</dbReference>
<dbReference type="RefSeq" id="WP_074774709.1">
    <property type="nucleotide sequence ID" value="NZ_FNKP01000004.1"/>
</dbReference>
<dbReference type="GO" id="GO:0005886">
    <property type="term" value="C:plasma membrane"/>
    <property type="evidence" value="ECO:0007669"/>
    <property type="project" value="UniProtKB-SubCell"/>
</dbReference>
<reference evidence="5" key="1">
    <citation type="submission" date="2016-10" db="EMBL/GenBank/DDBJ databases">
        <authorList>
            <person name="Varghese N."/>
        </authorList>
    </citation>
    <scope>NUCLEOTIDE SEQUENCE [LARGE SCALE GENOMIC DNA]</scope>
    <source>
        <strain evidence="5">GAS106B</strain>
    </source>
</reference>
<gene>
    <name evidence="4" type="ORF">SAMN05443245_7663</name>
</gene>
<accession>A0A1H1JZY5</accession>
<dbReference type="Pfam" id="PF02321">
    <property type="entry name" value="OEP"/>
    <property type="match status" value="2"/>
</dbReference>
<organism evidence="4 5">
    <name type="scientific">Paraburkholderia fungorum</name>
    <dbReference type="NCBI Taxonomy" id="134537"/>
    <lineage>
        <taxon>Bacteria</taxon>
        <taxon>Pseudomonadati</taxon>
        <taxon>Pseudomonadota</taxon>
        <taxon>Betaproteobacteria</taxon>
        <taxon>Burkholderiales</taxon>
        <taxon>Burkholderiaceae</taxon>
        <taxon>Paraburkholderia</taxon>
    </lineage>
</organism>
<dbReference type="PROSITE" id="PS51257">
    <property type="entry name" value="PROKAR_LIPOPROTEIN"/>
    <property type="match status" value="1"/>
</dbReference>
<keyword evidence="2" id="KW-1134">Transmembrane beta strand</keyword>
<comment type="subcellular location">
    <subcellularLocation>
        <location evidence="2">Cell membrane</location>
        <topology evidence="2">Lipid-anchor</topology>
    </subcellularLocation>
</comment>
<evidence type="ECO:0000256" key="2">
    <source>
        <dbReference type="RuleBase" id="RU362097"/>
    </source>
</evidence>
<dbReference type="InterPro" id="IPR010131">
    <property type="entry name" value="MdtP/NodT-like"/>
</dbReference>
<dbReference type="AlphaFoldDB" id="A0A1H1JZY5"/>
<feature type="signal peptide" evidence="2">
    <location>
        <begin position="1"/>
        <end position="18"/>
    </location>
</feature>
<dbReference type="GO" id="GO:0015562">
    <property type="term" value="F:efflux transmembrane transporter activity"/>
    <property type="evidence" value="ECO:0007669"/>
    <property type="project" value="InterPro"/>
</dbReference>
<evidence type="ECO:0000313" key="4">
    <source>
        <dbReference type="EMBL" id="SDR55350.1"/>
    </source>
</evidence>
<name>A0A1H1JZY5_9BURK</name>
<dbReference type="Gene3D" id="1.20.1600.10">
    <property type="entry name" value="Outer membrane efflux proteins (OEP)"/>
    <property type="match status" value="1"/>
</dbReference>